<reference evidence="3 4" key="1">
    <citation type="journal article" date="2015" name="PLoS Pathog.">
        <title>Leptomonas seymouri: Adaptations to the Dixenous Life Cycle Analyzed by Genome Sequencing, Transcriptome Profiling and Co-infection with Leishmania donovani.</title>
        <authorList>
            <person name="Kraeva N."/>
            <person name="Butenko A."/>
            <person name="Hlavacova J."/>
            <person name="Kostygov A."/>
            <person name="Myskova J."/>
            <person name="Grybchuk D."/>
            <person name="Lestinova T."/>
            <person name="Votypka J."/>
            <person name="Volf P."/>
            <person name="Opperdoes F."/>
            <person name="Flegontov P."/>
            <person name="Lukes J."/>
            <person name="Yurchenko V."/>
        </authorList>
    </citation>
    <scope>NUCLEOTIDE SEQUENCE [LARGE SCALE GENOMIC DNA]</scope>
    <source>
        <strain evidence="3 4">ATCC 30220</strain>
    </source>
</reference>
<protein>
    <submittedName>
        <fullName evidence="3">Uncharacterized protein</fullName>
    </submittedName>
</protein>
<keyword evidence="1" id="KW-0175">Coiled coil</keyword>
<gene>
    <name evidence="3" type="ORF">ABL78_3552</name>
</gene>
<feature type="region of interest" description="Disordered" evidence="2">
    <location>
        <begin position="1"/>
        <end position="41"/>
    </location>
</feature>
<dbReference type="OrthoDB" id="264227at2759"/>
<keyword evidence="4" id="KW-1185">Reference proteome</keyword>
<name>A0A0N1PDQ2_LEPSE</name>
<dbReference type="VEuPathDB" id="TriTrypDB:Lsey_0091_0180"/>
<organism evidence="3 4">
    <name type="scientific">Leptomonas seymouri</name>
    <dbReference type="NCBI Taxonomy" id="5684"/>
    <lineage>
        <taxon>Eukaryota</taxon>
        <taxon>Discoba</taxon>
        <taxon>Euglenozoa</taxon>
        <taxon>Kinetoplastea</taxon>
        <taxon>Metakinetoplastina</taxon>
        <taxon>Trypanosomatida</taxon>
        <taxon>Trypanosomatidae</taxon>
        <taxon>Leishmaniinae</taxon>
        <taxon>Leptomonas</taxon>
    </lineage>
</organism>
<feature type="coiled-coil region" evidence="1">
    <location>
        <begin position="48"/>
        <end position="82"/>
    </location>
</feature>
<evidence type="ECO:0000256" key="2">
    <source>
        <dbReference type="SAM" id="MobiDB-lite"/>
    </source>
</evidence>
<feature type="compositionally biased region" description="Low complexity" evidence="2">
    <location>
        <begin position="16"/>
        <end position="32"/>
    </location>
</feature>
<sequence>MMHAGAVSRSPPPFTAGEASSARRAALRSQSSHLPMPADPATCLQHLEEDVRRDVTAAQQRAKLLQEEVDALLTRIAEAQKLSVAVQGDNDPVLQQVEAIRRLRQK</sequence>
<dbReference type="Proteomes" id="UP000038009">
    <property type="component" value="Unassembled WGS sequence"/>
</dbReference>
<dbReference type="AlphaFoldDB" id="A0A0N1PDQ2"/>
<evidence type="ECO:0000313" key="3">
    <source>
        <dbReference type="EMBL" id="KPI87364.1"/>
    </source>
</evidence>
<evidence type="ECO:0000313" key="4">
    <source>
        <dbReference type="Proteomes" id="UP000038009"/>
    </source>
</evidence>
<comment type="caution">
    <text evidence="3">The sequence shown here is derived from an EMBL/GenBank/DDBJ whole genome shotgun (WGS) entry which is preliminary data.</text>
</comment>
<proteinExistence type="predicted"/>
<dbReference type="EMBL" id="LJSK01000091">
    <property type="protein sequence ID" value="KPI87364.1"/>
    <property type="molecule type" value="Genomic_DNA"/>
</dbReference>
<evidence type="ECO:0000256" key="1">
    <source>
        <dbReference type="SAM" id="Coils"/>
    </source>
</evidence>
<accession>A0A0N1PDQ2</accession>